<dbReference type="SMART" id="SM00440">
    <property type="entry name" value="ZnF_C2C2"/>
    <property type="match status" value="1"/>
</dbReference>
<dbReference type="SMART" id="SM00288">
    <property type="entry name" value="VHS"/>
    <property type="match status" value="1"/>
</dbReference>
<dbReference type="PROSITE" id="PS51321">
    <property type="entry name" value="TFIIS_CENTRAL"/>
    <property type="match status" value="1"/>
</dbReference>
<keyword evidence="14" id="KW-1185">Reference proteome</keyword>
<proteinExistence type="predicted"/>
<dbReference type="SUPFAM" id="SSF48464">
    <property type="entry name" value="ENTH/VHS domain"/>
    <property type="match status" value="1"/>
</dbReference>
<dbReference type="Pfam" id="PF07500">
    <property type="entry name" value="TFIIS_M"/>
    <property type="match status" value="1"/>
</dbReference>
<keyword evidence="2" id="KW-0479">Metal-binding</keyword>
<feature type="domain" description="TFIIS-type" evidence="10">
    <location>
        <begin position="253"/>
        <end position="343"/>
    </location>
</feature>
<reference evidence="13" key="1">
    <citation type="submission" date="2014-09" db="EMBL/GenBank/DDBJ databases">
        <title>Genome sequence of the luminous mushroom Mycena chlorophos for searching fungal bioluminescence genes.</title>
        <authorList>
            <person name="Tanaka Y."/>
            <person name="Kasuga D."/>
            <person name="Oba Y."/>
            <person name="Hase S."/>
            <person name="Sato K."/>
            <person name="Oba Y."/>
            <person name="Sakakibara Y."/>
        </authorList>
    </citation>
    <scope>NUCLEOTIDE SEQUENCE</scope>
</reference>
<dbReference type="CDD" id="cd21383">
    <property type="entry name" value="GAT_GGA_Tom1-like"/>
    <property type="match status" value="1"/>
</dbReference>
<dbReference type="SMART" id="SM00509">
    <property type="entry name" value="TFS2N"/>
    <property type="match status" value="1"/>
</dbReference>
<keyword evidence="3 6" id="KW-0863">Zinc-finger</keyword>
<dbReference type="SUPFAM" id="SSF47676">
    <property type="entry name" value="Conserved domain common to transcription factors TFIIS, elongin A, CRSP70"/>
    <property type="match status" value="1"/>
</dbReference>
<dbReference type="SUPFAM" id="SSF57783">
    <property type="entry name" value="Zinc beta-ribbon"/>
    <property type="match status" value="1"/>
</dbReference>
<dbReference type="SUPFAM" id="SSF89009">
    <property type="entry name" value="GAT-like domain"/>
    <property type="match status" value="1"/>
</dbReference>
<feature type="domain" description="TFIIS central" evidence="12">
    <location>
        <begin position="136"/>
        <end position="250"/>
    </location>
</feature>
<dbReference type="InterPro" id="IPR002014">
    <property type="entry name" value="VHS_dom"/>
</dbReference>
<evidence type="ECO:0000259" key="10">
    <source>
        <dbReference type="PROSITE" id="PS51133"/>
    </source>
</evidence>
<dbReference type="SMART" id="SM00510">
    <property type="entry name" value="TFS2M"/>
    <property type="match status" value="1"/>
</dbReference>
<keyword evidence="4" id="KW-0862">Zinc</keyword>
<dbReference type="CDD" id="cd16980">
    <property type="entry name" value="VHS_Lsb5"/>
    <property type="match status" value="1"/>
</dbReference>
<dbReference type="InterPro" id="IPR003617">
    <property type="entry name" value="TFIIS/CRSP70_N_sub"/>
</dbReference>
<dbReference type="Pfam" id="PF08711">
    <property type="entry name" value="Med26"/>
    <property type="match status" value="1"/>
</dbReference>
<evidence type="ECO:0000313" key="13">
    <source>
        <dbReference type="EMBL" id="GAT52725.1"/>
    </source>
</evidence>
<dbReference type="Gene3D" id="1.10.472.30">
    <property type="entry name" value="Transcription elongation factor S-II, central domain"/>
    <property type="match status" value="1"/>
</dbReference>
<dbReference type="InterPro" id="IPR006289">
    <property type="entry name" value="TFSII"/>
</dbReference>
<feature type="region of interest" description="Disordered" evidence="8">
    <location>
        <begin position="688"/>
        <end position="738"/>
    </location>
</feature>
<dbReference type="PROSITE" id="PS51319">
    <property type="entry name" value="TFIIS_N"/>
    <property type="match status" value="1"/>
</dbReference>
<feature type="compositionally biased region" description="Basic and acidic residues" evidence="8">
    <location>
        <begin position="708"/>
        <end position="732"/>
    </location>
</feature>
<feature type="compositionally biased region" description="Low complexity" evidence="8">
    <location>
        <begin position="106"/>
        <end position="115"/>
    </location>
</feature>
<evidence type="ECO:0000259" key="11">
    <source>
        <dbReference type="PROSITE" id="PS51319"/>
    </source>
</evidence>
<protein>
    <recommendedName>
        <fullName evidence="15">VHS domain-containing protein</fullName>
    </recommendedName>
</protein>
<feature type="compositionally biased region" description="Pro residues" evidence="8">
    <location>
        <begin position="401"/>
        <end position="415"/>
    </location>
</feature>
<feature type="region of interest" description="Disordered" evidence="8">
    <location>
        <begin position="350"/>
        <end position="512"/>
    </location>
</feature>
<accession>A0ABQ0LNT0</accession>
<dbReference type="PROSITE" id="PS50179">
    <property type="entry name" value="VHS"/>
    <property type="match status" value="1"/>
</dbReference>
<dbReference type="Pfam" id="PF00790">
    <property type="entry name" value="VHS"/>
    <property type="match status" value="1"/>
</dbReference>
<feature type="region of interest" description="Disordered" evidence="8">
    <location>
        <begin position="971"/>
        <end position="1051"/>
    </location>
</feature>
<dbReference type="InterPro" id="IPR003618">
    <property type="entry name" value="TFIIS_cen_dom"/>
</dbReference>
<evidence type="ECO:0000256" key="6">
    <source>
        <dbReference type="PROSITE-ProRule" id="PRU00472"/>
    </source>
</evidence>
<feature type="compositionally biased region" description="Pro residues" evidence="8">
    <location>
        <begin position="928"/>
        <end position="937"/>
    </location>
</feature>
<dbReference type="Proteomes" id="UP000815677">
    <property type="component" value="Unassembled WGS sequence"/>
</dbReference>
<dbReference type="Gene3D" id="2.20.25.10">
    <property type="match status" value="1"/>
</dbReference>
<gene>
    <name evidence="13" type="ORF">MCHLO_09748</name>
</gene>
<evidence type="ECO:0000256" key="1">
    <source>
        <dbReference type="ARBA" id="ARBA00004123"/>
    </source>
</evidence>
<dbReference type="InterPro" id="IPR008942">
    <property type="entry name" value="ENTH_VHS"/>
</dbReference>
<keyword evidence="5 7" id="KW-0539">Nucleus</keyword>
<feature type="domain" description="VHS" evidence="9">
    <location>
        <begin position="527"/>
        <end position="618"/>
    </location>
</feature>
<feature type="region of interest" description="Disordered" evidence="8">
    <location>
        <begin position="890"/>
        <end position="953"/>
    </location>
</feature>
<dbReference type="InterPro" id="IPR001222">
    <property type="entry name" value="Znf_TFIIS"/>
</dbReference>
<evidence type="ECO:0000256" key="2">
    <source>
        <dbReference type="ARBA" id="ARBA00022723"/>
    </source>
</evidence>
<dbReference type="PANTHER" id="PTHR47789:SF2">
    <property type="entry name" value="VHS DOMAIN-CONTAINING PROTEIN"/>
    <property type="match status" value="1"/>
</dbReference>
<dbReference type="Gene3D" id="1.20.930.10">
    <property type="entry name" value="Conserved domain common to transcription factors TFIIS, elongin A, CRSP70"/>
    <property type="match status" value="1"/>
</dbReference>
<dbReference type="NCBIfam" id="TIGR01385">
    <property type="entry name" value="TFSII"/>
    <property type="match status" value="1"/>
</dbReference>
<dbReference type="EMBL" id="DF847891">
    <property type="protein sequence ID" value="GAT52725.1"/>
    <property type="molecule type" value="Genomic_DNA"/>
</dbReference>
<name>A0ABQ0LNT0_MYCCL</name>
<feature type="compositionally biased region" description="Acidic residues" evidence="8">
    <location>
        <begin position="985"/>
        <end position="995"/>
    </location>
</feature>
<feature type="region of interest" description="Disordered" evidence="8">
    <location>
        <begin position="100"/>
        <end position="131"/>
    </location>
</feature>
<feature type="compositionally biased region" description="Basic and acidic residues" evidence="8">
    <location>
        <begin position="460"/>
        <end position="478"/>
    </location>
</feature>
<feature type="domain" description="TFIIS N-terminal" evidence="11">
    <location>
        <begin position="1"/>
        <end position="76"/>
    </location>
</feature>
<feature type="region of interest" description="Disordered" evidence="8">
    <location>
        <begin position="639"/>
        <end position="672"/>
    </location>
</feature>
<dbReference type="CDD" id="cd13749">
    <property type="entry name" value="Zn-ribbon_TFIIS"/>
    <property type="match status" value="1"/>
</dbReference>
<evidence type="ECO:0000259" key="9">
    <source>
        <dbReference type="PROSITE" id="PS50179"/>
    </source>
</evidence>
<feature type="compositionally biased region" description="Basic and acidic residues" evidence="8">
    <location>
        <begin position="485"/>
        <end position="512"/>
    </location>
</feature>
<evidence type="ECO:0000256" key="3">
    <source>
        <dbReference type="ARBA" id="ARBA00022771"/>
    </source>
</evidence>
<dbReference type="InterPro" id="IPR035441">
    <property type="entry name" value="TFIIS/LEDGF_dom_sf"/>
</dbReference>
<evidence type="ECO:0000256" key="4">
    <source>
        <dbReference type="ARBA" id="ARBA00022833"/>
    </source>
</evidence>
<dbReference type="PANTHER" id="PTHR47789">
    <property type="entry name" value="LAS SEVENTEEN-BINDING PROTEIN 5"/>
    <property type="match status" value="1"/>
</dbReference>
<sequence length="1083" mass="119367">MSELRKLVKELQNASSPEETVNILRMLKKDFKVTEAILRESKAGLAVGKLRTHQTKEVADLAKELVKQWKSDVDKAKAAAAGGSIGKAVDPKPTVAPINTTARKQSVASNGPASAGAGGRTMKGDGLLPPFTGDRTRDRCIELVYDALATDSGASSSLLLAKSKDIEAAVYADIGGVTNPYPTKMRSLFVNLKDKNNPGLRESVASGEIAVERFVKMTSQEMASEDRKKKDEEIQKQNLHDALGAEEQDAETTAFQCSRCKQRRCRYRQAQTRSADEPMTTFVTFVVLSIRLARSPAFLDASTATTDGSFPNCFDSQCIFALPTPDSLDCIQIFNDCRIHTFVEPGPRAELFGRDKGKDQPLAPPPIQAAPVNTPIHQQFATRPSTAEDERWEVVEQQQHTPPPSGQVPSPPRSPSPYTVASSNRAPGPQTLRKKTPPVLGILQSLDPIQQSNGPGHVRSRSEERIVENGHREKEKGKGFWSRGGGDRDRERERMEMEAREREHQRRERRDDDELTRKIGFLTATASEDWTLVLDVCDHASSSETAAKEAVRALRREFRYGEPAAQLAAARLWAIMLRNSSDVFITQCTSKKFLDTIEDLVTSSRISPVVRERVLDVLAAAAFASGSRKDSGFRGLWRRVKPKDKPDEGVPFDTEDAMFNPPLSGGRGGGYDDNTINVPPVVTYQDATPIVAETPPPPVSKPPRKHKTSESRVPGDNRHPPRERERERERRPPRIIPPDEDMRRLFQECVIGVGNARLLSDALAMATPDDLTTDPVIVEFHRKCVDSQELILTQIPWASAGAERSVAKAQQEREQARLNGNEDPTKPATTREEDLLGELLAANELLQETLKQYDDLKRVGEERQVEDNSRKETKLDSRQRQFMAEDGMLIADPAFGGGGGSSSRSRSPSPVPHNFSSPDPFAHSQTLAPPPPAPNGPRSPGMMRTPSPGHYETELANGVAGVYVGRGSIDDQGGYFRQQPAAPTFDEDEELDEEPVQPSAKALGKRKVVVEEAESGSEAGTNHFGGSEQDEDRLSDSDDEDTPSRLWQRTHHPVQHYVYDAVAERAQQRLQETQGGVLVNGVH</sequence>
<dbReference type="InterPro" id="IPR036575">
    <property type="entry name" value="TFIIS_cen_dom_sf"/>
</dbReference>
<dbReference type="Pfam" id="PF01096">
    <property type="entry name" value="Zn_ribbon_TFIIS"/>
    <property type="match status" value="1"/>
</dbReference>
<dbReference type="SUPFAM" id="SSF46942">
    <property type="entry name" value="Elongation factor TFIIS domain 2"/>
    <property type="match status" value="1"/>
</dbReference>
<dbReference type="InterPro" id="IPR017923">
    <property type="entry name" value="TFIIS_N"/>
</dbReference>
<comment type="subcellular location">
    <subcellularLocation>
        <location evidence="1 7">Nucleus</location>
    </subcellularLocation>
</comment>
<dbReference type="CDD" id="cd00183">
    <property type="entry name" value="TFIIS_I"/>
    <property type="match status" value="1"/>
</dbReference>
<feature type="region of interest" description="Disordered" evidence="8">
    <location>
        <begin position="803"/>
        <end position="829"/>
    </location>
</feature>
<organism evidence="13 14">
    <name type="scientific">Mycena chlorophos</name>
    <name type="common">Agaric fungus</name>
    <name type="synonym">Agaricus chlorophos</name>
    <dbReference type="NCBI Taxonomy" id="658473"/>
    <lineage>
        <taxon>Eukaryota</taxon>
        <taxon>Fungi</taxon>
        <taxon>Dikarya</taxon>
        <taxon>Basidiomycota</taxon>
        <taxon>Agaricomycotina</taxon>
        <taxon>Agaricomycetes</taxon>
        <taxon>Agaricomycetidae</taxon>
        <taxon>Agaricales</taxon>
        <taxon>Marasmiineae</taxon>
        <taxon>Mycenaceae</taxon>
        <taxon>Mycena</taxon>
    </lineage>
</organism>
<dbReference type="InterPro" id="IPR045007">
    <property type="entry name" value="LSB5"/>
</dbReference>
<evidence type="ECO:0000259" key="12">
    <source>
        <dbReference type="PROSITE" id="PS51321"/>
    </source>
</evidence>
<evidence type="ECO:0000256" key="5">
    <source>
        <dbReference type="ARBA" id="ARBA00023242"/>
    </source>
</evidence>
<evidence type="ECO:0000256" key="8">
    <source>
        <dbReference type="SAM" id="MobiDB-lite"/>
    </source>
</evidence>
<feature type="compositionally biased region" description="Acidic residues" evidence="8">
    <location>
        <begin position="1028"/>
        <end position="1041"/>
    </location>
</feature>
<evidence type="ECO:0008006" key="15">
    <source>
        <dbReference type="Google" id="ProtNLM"/>
    </source>
</evidence>
<evidence type="ECO:0000313" key="14">
    <source>
        <dbReference type="Proteomes" id="UP000815677"/>
    </source>
</evidence>
<feature type="compositionally biased region" description="Polar residues" evidence="8">
    <location>
        <begin position="375"/>
        <end position="385"/>
    </location>
</feature>
<dbReference type="Gene3D" id="1.25.40.90">
    <property type="match status" value="1"/>
</dbReference>
<evidence type="ECO:0000256" key="7">
    <source>
        <dbReference type="PROSITE-ProRule" id="PRU00649"/>
    </source>
</evidence>
<dbReference type="PROSITE" id="PS51133">
    <property type="entry name" value="ZF_TFIIS_2"/>
    <property type="match status" value="1"/>
</dbReference>